<accession>A0A8H8S5M9</accession>
<evidence type="ECO:0000256" key="2">
    <source>
        <dbReference type="SAM" id="MobiDB-lite"/>
    </source>
</evidence>
<evidence type="ECO:0000256" key="1">
    <source>
        <dbReference type="PROSITE-ProRule" id="PRU00339"/>
    </source>
</evidence>
<proteinExistence type="predicted"/>
<feature type="non-terminal residue" evidence="3">
    <location>
        <position position="1"/>
    </location>
</feature>
<feature type="repeat" description="TPR" evidence="1">
    <location>
        <begin position="932"/>
        <end position="965"/>
    </location>
</feature>
<dbReference type="PANTHER" id="PTHR23082">
    <property type="entry name" value="TRANSCRIPTION INITIATION FACTOR IIIC TFIIIC , POLYPEPTIDE 3-RELATED"/>
    <property type="match status" value="1"/>
</dbReference>
<feature type="region of interest" description="Disordered" evidence="2">
    <location>
        <begin position="629"/>
        <end position="676"/>
    </location>
</feature>
<feature type="compositionally biased region" description="Polar residues" evidence="2">
    <location>
        <begin position="667"/>
        <end position="676"/>
    </location>
</feature>
<dbReference type="InterPro" id="IPR039340">
    <property type="entry name" value="Tfc4/TFIIIC-102/Sfc4"/>
</dbReference>
<feature type="region of interest" description="Disordered" evidence="2">
    <location>
        <begin position="1"/>
        <end position="144"/>
    </location>
</feature>
<feature type="compositionally biased region" description="Low complexity" evidence="2">
    <location>
        <begin position="54"/>
        <end position="71"/>
    </location>
</feature>
<dbReference type="PROSITE" id="PS50005">
    <property type="entry name" value="TPR"/>
    <property type="match status" value="3"/>
</dbReference>
<keyword evidence="4" id="KW-1185">Reference proteome</keyword>
<dbReference type="SMART" id="SM00028">
    <property type="entry name" value="TPR"/>
    <property type="match status" value="5"/>
</dbReference>
<organism evidence="3 4">
    <name type="scientific">Lachnellula occidentalis</name>
    <dbReference type="NCBI Taxonomy" id="215460"/>
    <lineage>
        <taxon>Eukaryota</taxon>
        <taxon>Fungi</taxon>
        <taxon>Dikarya</taxon>
        <taxon>Ascomycota</taxon>
        <taxon>Pezizomycotina</taxon>
        <taxon>Leotiomycetes</taxon>
        <taxon>Helotiales</taxon>
        <taxon>Lachnaceae</taxon>
        <taxon>Lachnellula</taxon>
    </lineage>
</organism>
<dbReference type="Gene3D" id="1.25.40.10">
    <property type="entry name" value="Tetratricopeptide repeat domain"/>
    <property type="match status" value="3"/>
</dbReference>
<dbReference type="OrthoDB" id="9991317at2759"/>
<evidence type="ECO:0000313" key="4">
    <source>
        <dbReference type="Proteomes" id="UP000443090"/>
    </source>
</evidence>
<dbReference type="GO" id="GO:0000127">
    <property type="term" value="C:transcription factor TFIIIC complex"/>
    <property type="evidence" value="ECO:0007669"/>
    <property type="project" value="TreeGrafter"/>
</dbReference>
<name>A0A8H8S5M9_9HELO</name>
<comment type="caution">
    <text evidence="3">The sequence shown here is derived from an EMBL/GenBank/DDBJ whole genome shotgun (WGS) entry which is preliminary data.</text>
</comment>
<dbReference type="PANTHER" id="PTHR23082:SF0">
    <property type="entry name" value="GENERAL TRANSCRIPTION FACTOR 3C POLYPEPTIDE 3"/>
    <property type="match status" value="1"/>
</dbReference>
<reference evidence="3 4" key="1">
    <citation type="submission" date="2018-05" db="EMBL/GenBank/DDBJ databases">
        <title>Genome sequencing and assembly of the regulated plant pathogen Lachnellula willkommii and related sister species for the development of diagnostic species identification markers.</title>
        <authorList>
            <person name="Giroux E."/>
            <person name="Bilodeau G."/>
        </authorList>
    </citation>
    <scope>NUCLEOTIDE SEQUENCE [LARGE SCALE GENOMIC DNA]</scope>
    <source>
        <strain evidence="3 4">CBS 160.35</strain>
    </source>
</reference>
<dbReference type="EMBL" id="QGMI01000099">
    <property type="protein sequence ID" value="TVY47325.1"/>
    <property type="molecule type" value="Genomic_DNA"/>
</dbReference>
<dbReference type="Proteomes" id="UP000443090">
    <property type="component" value="Unassembled WGS sequence"/>
</dbReference>
<keyword evidence="1" id="KW-0802">TPR repeat</keyword>
<dbReference type="GO" id="GO:0006383">
    <property type="term" value="P:transcription by RNA polymerase III"/>
    <property type="evidence" value="ECO:0007669"/>
    <property type="project" value="InterPro"/>
</dbReference>
<feature type="compositionally biased region" description="Basic and acidic residues" evidence="2">
    <location>
        <begin position="168"/>
        <end position="182"/>
    </location>
</feature>
<sequence length="1085" mass="123757">EAAAAQPLDPALTPSYDPAWYSSTQQHGELGHEAGSVGQVPNVGQLSDWHRRYSSATDSSQTGSSSPPNSNAQPFVDPLSESRVYQSNMSPSAAARTDSFPQDRPGLPNLSRSPSPSSPILTGRNKKRGPYFKEAETRDSDGYISDADSEYAEFKAQLAHLDDQIEDLRNPDVNTDDSHLDPDGQAVEGLFSQTRPGRRRIGQNARSSGRGTFRGPRRAAPPTGDVKMRLSTASQMFLREEYHEAKKLAFEIIAINAETLEAWTLLATIWKELGRIDYAITCLMFAAHMRPKHLDMWFNFAEFALEETGDKRPDYLFHAQFAYSKAIRADPTSVKAHVGKARCYTERGMLNNALKAFHEVLDRKPHDMEILEEVAMLCIDMDDVGPAQELYRKSIAHLRGSPSTTGPSFTWTDADIYIELYGYARQYDEAIKELKSLARWLLGREEETFWDDVTDDDREWDASSTRRLAIDAFERDKYPDSSYGPGLPIELRIKLGLYRLHLYSPEYKRHFEFLDPENKTGENRVANNPSLCRKVADAFIEFGLHESALRFYKPLKDIAEESTSSLHIQMGKCFSKQEFENEAEESFKEAIRLDDSDIEARELLASIYDRRGEEKSAFDLVNQVCERKRLQEPEPDLPEARRKQRRKKTRTGVPSTDESRDPDQPRNKLSSTSAGMTQQILEAQYNTFKTKLEGMRNGDAEATTMWIAAAENLTREFRDTTAFYSSFDRITKFKGYGADERTGANTLDSELSIMADRLGAELSDYATAPKNVPQDYKGLSFSIWLDVFMEYAICLAKRGEQQKSYEIVEAASEAIIFCYSREYKFQIHLCWCLCALISNDDQTLMAIARFFMKDYQFTTDAYRIFAALARMNNAPVSWYNSGPTQKFVLRQIKVMDYALVDEASRKHNFVEKAAYSAMDEDGKLVINEGLDISLLMLYGYILSTNNNFQYALNYFLRAYALDPYNPMINLTLGLAYIHDSLKRQIENRQHSILQGLTFVFRYYDARSESQHIEERLEAHHNVARAYHMLGLVHLALPYYWKVLNEGSEDIKEDLTMDAAYNMQTIYMMSGNAEMAQSITREFLVI</sequence>
<feature type="compositionally biased region" description="Basic and acidic residues" evidence="2">
    <location>
        <begin position="131"/>
        <end position="141"/>
    </location>
</feature>
<gene>
    <name evidence="3" type="primary">sfc4</name>
    <name evidence="3" type="ORF">LOCC1_G002963</name>
</gene>
<feature type="repeat" description="TPR" evidence="1">
    <location>
        <begin position="564"/>
        <end position="597"/>
    </location>
</feature>
<feature type="repeat" description="TPR" evidence="1">
    <location>
        <begin position="334"/>
        <end position="367"/>
    </location>
</feature>
<feature type="region of interest" description="Disordered" evidence="2">
    <location>
        <begin position="168"/>
        <end position="224"/>
    </location>
</feature>
<dbReference type="InterPro" id="IPR011990">
    <property type="entry name" value="TPR-like_helical_dom_sf"/>
</dbReference>
<feature type="compositionally biased region" description="Basic and acidic residues" evidence="2">
    <location>
        <begin position="657"/>
        <end position="666"/>
    </location>
</feature>
<protein>
    <submittedName>
        <fullName evidence="3">Transcription factor tau subunit</fullName>
    </submittedName>
</protein>
<dbReference type="SUPFAM" id="SSF48452">
    <property type="entry name" value="TPR-like"/>
    <property type="match status" value="2"/>
</dbReference>
<dbReference type="AlphaFoldDB" id="A0A8H8S5M9"/>
<evidence type="ECO:0000313" key="3">
    <source>
        <dbReference type="EMBL" id="TVY47325.1"/>
    </source>
</evidence>
<dbReference type="InterPro" id="IPR019734">
    <property type="entry name" value="TPR_rpt"/>
</dbReference>
<feature type="compositionally biased region" description="Low complexity" evidence="2">
    <location>
        <begin position="104"/>
        <end position="119"/>
    </location>
</feature>